<feature type="compositionally biased region" description="Basic and acidic residues" evidence="1">
    <location>
        <begin position="16"/>
        <end position="28"/>
    </location>
</feature>
<reference evidence="2" key="2">
    <citation type="submission" date="2020-09" db="EMBL/GenBank/DDBJ databases">
        <authorList>
            <person name="Sun Q."/>
            <person name="Ohkuma M."/>
        </authorList>
    </citation>
    <scope>NUCLEOTIDE SEQUENCE</scope>
    <source>
        <strain evidence="2">JCM 4646</strain>
    </source>
</reference>
<evidence type="ECO:0000256" key="1">
    <source>
        <dbReference type="SAM" id="MobiDB-lite"/>
    </source>
</evidence>
<evidence type="ECO:0000313" key="2">
    <source>
        <dbReference type="EMBL" id="GHH66640.1"/>
    </source>
</evidence>
<protein>
    <submittedName>
        <fullName evidence="2">Uncharacterized protein</fullName>
    </submittedName>
</protein>
<evidence type="ECO:0000313" key="3">
    <source>
        <dbReference type="Proteomes" id="UP000617734"/>
    </source>
</evidence>
<gene>
    <name evidence="2" type="ORF">GCM10018781_20740</name>
</gene>
<dbReference type="Proteomes" id="UP000617734">
    <property type="component" value="Unassembled WGS sequence"/>
</dbReference>
<proteinExistence type="predicted"/>
<sequence length="65" mass="7522">MIPAQWRPPTLADDETVLHPDQPDKPDEPIFDELVHRWTSAGRAVPGRPDNEWTTLVSRAPWPRR</sequence>
<feature type="region of interest" description="Disordered" evidence="1">
    <location>
        <begin position="1"/>
        <end position="28"/>
    </location>
</feature>
<organism evidence="2 3">
    <name type="scientific">Kitasatospora indigofera</name>
    <dbReference type="NCBI Taxonomy" id="67307"/>
    <lineage>
        <taxon>Bacteria</taxon>
        <taxon>Bacillati</taxon>
        <taxon>Actinomycetota</taxon>
        <taxon>Actinomycetes</taxon>
        <taxon>Kitasatosporales</taxon>
        <taxon>Streptomycetaceae</taxon>
        <taxon>Kitasatospora</taxon>
    </lineage>
</organism>
<dbReference type="AlphaFoldDB" id="A0A919FJU8"/>
<reference evidence="2" key="1">
    <citation type="journal article" date="2014" name="Int. J. Syst. Evol. Microbiol.">
        <title>Complete genome sequence of Corynebacterium casei LMG S-19264T (=DSM 44701T), isolated from a smear-ripened cheese.</title>
        <authorList>
            <consortium name="US DOE Joint Genome Institute (JGI-PGF)"/>
            <person name="Walter F."/>
            <person name="Albersmeier A."/>
            <person name="Kalinowski J."/>
            <person name="Ruckert C."/>
        </authorList>
    </citation>
    <scope>NUCLEOTIDE SEQUENCE</scope>
    <source>
        <strain evidence="2">JCM 4646</strain>
    </source>
</reference>
<comment type="caution">
    <text evidence="2">The sequence shown here is derived from an EMBL/GenBank/DDBJ whole genome shotgun (WGS) entry which is preliminary data.</text>
</comment>
<name>A0A919FJU8_9ACTN</name>
<dbReference type="EMBL" id="BNBO01000008">
    <property type="protein sequence ID" value="GHH66640.1"/>
    <property type="molecule type" value="Genomic_DNA"/>
</dbReference>
<keyword evidence="3" id="KW-1185">Reference proteome</keyword>
<accession>A0A919FJU8</accession>
<feature type="region of interest" description="Disordered" evidence="1">
    <location>
        <begin position="42"/>
        <end position="65"/>
    </location>
</feature>